<dbReference type="EC" id="2.5.1.3" evidence="4"/>
<dbReference type="PANTHER" id="PTHR20857">
    <property type="entry name" value="THIAMINE-PHOSPHATE PYROPHOSPHORYLASE"/>
    <property type="match status" value="1"/>
</dbReference>
<dbReference type="GO" id="GO:0004789">
    <property type="term" value="F:thiamine-phosphate diphosphorylase activity"/>
    <property type="evidence" value="ECO:0007669"/>
    <property type="project" value="UniProtKB-EC"/>
</dbReference>
<dbReference type="Pfam" id="PF02581">
    <property type="entry name" value="TMP-TENI"/>
    <property type="match status" value="1"/>
</dbReference>
<dbReference type="Gene3D" id="3.20.20.70">
    <property type="entry name" value="Aldolase class I"/>
    <property type="match status" value="1"/>
</dbReference>
<dbReference type="AlphaFoldDB" id="A0A1J5SHX6"/>
<keyword evidence="4" id="KW-0808">Transferase</keyword>
<feature type="domain" description="Thiamine phosphate synthase/TenI" evidence="3">
    <location>
        <begin position="5"/>
        <end position="186"/>
    </location>
</feature>
<proteinExistence type="predicted"/>
<evidence type="ECO:0000256" key="1">
    <source>
        <dbReference type="ARBA" id="ARBA00004948"/>
    </source>
</evidence>
<accession>A0A1J5SHX6</accession>
<sequence>MDLIIITPEINHPNEIESIHAFFENGLSKLHLRKPLFTTSDYRNFLNQIDTNFHSRISIHGNFSLLKEFPCLGIHITAQIRESEKFSEIIDLVCASTCSTSFHSWKEIENNQYPFDYVFISPVFNSISKKGYTAAIDLSVIRKVKQKNILKNEKTPSIIALGGVDAANIGLLYQNGFDGVAILGAIWESENPIASFIKIKKTIKGFEDA</sequence>
<dbReference type="CDD" id="cd00564">
    <property type="entry name" value="TMP_TenI"/>
    <property type="match status" value="1"/>
</dbReference>
<dbReference type="InterPro" id="IPR013785">
    <property type="entry name" value="Aldolase_TIM"/>
</dbReference>
<dbReference type="InterPro" id="IPR022998">
    <property type="entry name" value="ThiamineP_synth_TenI"/>
</dbReference>
<dbReference type="GO" id="GO:0009228">
    <property type="term" value="P:thiamine biosynthetic process"/>
    <property type="evidence" value="ECO:0007669"/>
    <property type="project" value="UniProtKB-KW"/>
</dbReference>
<name>A0A1J5SHX6_9ZZZZ</name>
<reference evidence="4" key="1">
    <citation type="submission" date="2016-10" db="EMBL/GenBank/DDBJ databases">
        <title>Sequence of Gallionella enrichment culture.</title>
        <authorList>
            <person name="Poehlein A."/>
            <person name="Muehling M."/>
            <person name="Daniel R."/>
        </authorList>
    </citation>
    <scope>NUCLEOTIDE SEQUENCE</scope>
</reference>
<comment type="caution">
    <text evidence="4">The sequence shown here is derived from an EMBL/GenBank/DDBJ whole genome shotgun (WGS) entry which is preliminary data.</text>
</comment>
<evidence type="ECO:0000313" key="4">
    <source>
        <dbReference type="EMBL" id="OIR01292.1"/>
    </source>
</evidence>
<keyword evidence="2" id="KW-0784">Thiamine biosynthesis</keyword>
<dbReference type="PANTHER" id="PTHR20857:SF15">
    <property type="entry name" value="THIAMINE-PHOSPHATE SYNTHASE"/>
    <property type="match status" value="1"/>
</dbReference>
<gene>
    <name evidence="4" type="primary">thiE_7</name>
    <name evidence="4" type="ORF">GALL_165800</name>
</gene>
<evidence type="ECO:0000256" key="2">
    <source>
        <dbReference type="ARBA" id="ARBA00022977"/>
    </source>
</evidence>
<dbReference type="InterPro" id="IPR036206">
    <property type="entry name" value="ThiamineP_synth_sf"/>
</dbReference>
<comment type="pathway">
    <text evidence="1">Cofactor biosynthesis; thiamine diphosphate biosynthesis.</text>
</comment>
<organism evidence="4">
    <name type="scientific">mine drainage metagenome</name>
    <dbReference type="NCBI Taxonomy" id="410659"/>
    <lineage>
        <taxon>unclassified sequences</taxon>
        <taxon>metagenomes</taxon>
        <taxon>ecological metagenomes</taxon>
    </lineage>
</organism>
<dbReference type="GO" id="GO:0005737">
    <property type="term" value="C:cytoplasm"/>
    <property type="evidence" value="ECO:0007669"/>
    <property type="project" value="TreeGrafter"/>
</dbReference>
<dbReference type="SUPFAM" id="SSF51391">
    <property type="entry name" value="Thiamin phosphate synthase"/>
    <property type="match status" value="1"/>
</dbReference>
<evidence type="ECO:0000259" key="3">
    <source>
        <dbReference type="Pfam" id="PF02581"/>
    </source>
</evidence>
<dbReference type="EMBL" id="MLJW01000085">
    <property type="protein sequence ID" value="OIR01292.1"/>
    <property type="molecule type" value="Genomic_DNA"/>
</dbReference>
<protein>
    <submittedName>
        <fullName evidence="4">Thiamine-phosphate synthase</fullName>
        <ecNumber evidence="4">2.5.1.3</ecNumber>
    </submittedName>
</protein>